<accession>A0ABR0ZXX4</accession>
<keyword evidence="3" id="KW-1185">Reference proteome</keyword>
<evidence type="ECO:0000313" key="2">
    <source>
        <dbReference type="EMBL" id="KAK6489665.1"/>
    </source>
</evidence>
<gene>
    <name evidence="2" type="ORF">HHUSO_G6537</name>
</gene>
<protein>
    <recommendedName>
        <fullName evidence="1">DUF4806 domain-containing protein</fullName>
    </recommendedName>
</protein>
<evidence type="ECO:0000313" key="3">
    <source>
        <dbReference type="Proteomes" id="UP001369086"/>
    </source>
</evidence>
<organism evidence="2 3">
    <name type="scientific">Huso huso</name>
    <name type="common">Beluga</name>
    <name type="synonym">Acipenser huso</name>
    <dbReference type="NCBI Taxonomy" id="61971"/>
    <lineage>
        <taxon>Eukaryota</taxon>
        <taxon>Metazoa</taxon>
        <taxon>Chordata</taxon>
        <taxon>Craniata</taxon>
        <taxon>Vertebrata</taxon>
        <taxon>Euteleostomi</taxon>
        <taxon>Actinopterygii</taxon>
        <taxon>Chondrostei</taxon>
        <taxon>Acipenseriformes</taxon>
        <taxon>Acipenseridae</taxon>
        <taxon>Huso</taxon>
    </lineage>
</organism>
<dbReference type="PANTHER" id="PTHR34153">
    <property type="entry name" value="SI:CH211-262H13.3-RELATED-RELATED"/>
    <property type="match status" value="1"/>
</dbReference>
<reference evidence="2 3" key="1">
    <citation type="submission" date="2021-05" db="EMBL/GenBank/DDBJ databases">
        <authorList>
            <person name="Zahm M."/>
            <person name="Klopp C."/>
            <person name="Cabau C."/>
            <person name="Kuhl H."/>
            <person name="Suciu R."/>
            <person name="Ciorpac M."/>
            <person name="Holostenco D."/>
            <person name="Gessner J."/>
            <person name="Wuertz S."/>
            <person name="Hohne C."/>
            <person name="Stock M."/>
            <person name="Gislard M."/>
            <person name="Lluch J."/>
            <person name="Milhes M."/>
            <person name="Lampietro C."/>
            <person name="Lopez Roques C."/>
            <person name="Donnadieu C."/>
            <person name="Du K."/>
            <person name="Schartl M."/>
            <person name="Guiguen Y."/>
        </authorList>
    </citation>
    <scope>NUCLEOTIDE SEQUENCE [LARGE SCALE GENOMIC DNA]</scope>
    <source>
        <strain evidence="2">Hh-F2</strain>
        <tissue evidence="2">Blood</tissue>
    </source>
</reference>
<evidence type="ECO:0000259" key="1">
    <source>
        <dbReference type="Pfam" id="PF16064"/>
    </source>
</evidence>
<dbReference type="InterPro" id="IPR032071">
    <property type="entry name" value="DUF4806"/>
</dbReference>
<dbReference type="EMBL" id="JAHFZB010000005">
    <property type="protein sequence ID" value="KAK6489665.1"/>
    <property type="molecule type" value="Genomic_DNA"/>
</dbReference>
<feature type="domain" description="DUF4806" evidence="1">
    <location>
        <begin position="3"/>
        <end position="68"/>
    </location>
</feature>
<dbReference type="Proteomes" id="UP001369086">
    <property type="component" value="Unassembled WGS sequence"/>
</dbReference>
<comment type="caution">
    <text evidence="2">The sequence shown here is derived from an EMBL/GenBank/DDBJ whole genome shotgun (WGS) entry which is preliminary data.</text>
</comment>
<sequence length="96" mass="10981">MLEFEEKLRSQTDLKKSLISYLGMIGGTNVKETVWRLLSKTINNTLAQQMNWTSVNGKIAFKNLTLKDVVFGAGRRNSLTSKVTDEEIEAIVKRWF</sequence>
<proteinExistence type="predicted"/>
<dbReference type="PANTHER" id="PTHR34153:SF2">
    <property type="entry name" value="SI:CH211-262H13.3-RELATED"/>
    <property type="match status" value="1"/>
</dbReference>
<name>A0ABR0ZXX4_HUSHU</name>
<dbReference type="Pfam" id="PF16064">
    <property type="entry name" value="DUF4806"/>
    <property type="match status" value="1"/>
</dbReference>